<dbReference type="InterPro" id="IPR045095">
    <property type="entry name" value="ACDP"/>
</dbReference>
<dbReference type="SUPFAM" id="SSF54631">
    <property type="entry name" value="CBS-domain pair"/>
    <property type="match status" value="1"/>
</dbReference>
<dbReference type="PROSITE" id="PS51846">
    <property type="entry name" value="CNNM"/>
    <property type="match status" value="1"/>
</dbReference>
<name>A0A4S8MN28_DENBC</name>
<feature type="domain" description="CNNM transmembrane" evidence="11">
    <location>
        <begin position="62"/>
        <end position="245"/>
    </location>
</feature>
<feature type="signal peptide" evidence="9">
    <location>
        <begin position="1"/>
        <end position="31"/>
    </location>
</feature>
<keyword evidence="3" id="KW-0677">Repeat</keyword>
<keyword evidence="9" id="KW-0732">Signal</keyword>
<feature type="transmembrane region" description="Helical" evidence="8">
    <location>
        <begin position="70"/>
        <end position="93"/>
    </location>
</feature>
<evidence type="ECO:0000256" key="2">
    <source>
        <dbReference type="ARBA" id="ARBA00022692"/>
    </source>
</evidence>
<dbReference type="GO" id="GO:0005737">
    <property type="term" value="C:cytoplasm"/>
    <property type="evidence" value="ECO:0007669"/>
    <property type="project" value="TreeGrafter"/>
</dbReference>
<keyword evidence="4 7" id="KW-1133">Transmembrane helix</keyword>
<dbReference type="OrthoDB" id="5353557at2759"/>
<gene>
    <name evidence="12" type="ORF">K435DRAFT_774542</name>
</gene>
<dbReference type="FunFam" id="3.10.580.10:FF:000006">
    <property type="entry name" value="DUF21 and CBS domain protein"/>
    <property type="match status" value="1"/>
</dbReference>
<keyword evidence="5 7" id="KW-0472">Membrane</keyword>
<evidence type="ECO:0000259" key="10">
    <source>
        <dbReference type="PROSITE" id="PS51371"/>
    </source>
</evidence>
<evidence type="ECO:0000256" key="7">
    <source>
        <dbReference type="PROSITE-ProRule" id="PRU01193"/>
    </source>
</evidence>
<dbReference type="PANTHER" id="PTHR12064:SF97">
    <property type="entry name" value="METAL TRANSPORTER CNNM-5"/>
    <property type="match status" value="1"/>
</dbReference>
<feature type="transmembrane region" description="Helical" evidence="8">
    <location>
        <begin position="126"/>
        <end position="147"/>
    </location>
</feature>
<accession>A0A4S8MN28</accession>
<keyword evidence="2 7" id="KW-0812">Transmembrane</keyword>
<keyword evidence="6" id="KW-0129">CBS domain</keyword>
<feature type="domain" description="CBS" evidence="10">
    <location>
        <begin position="264"/>
        <end position="325"/>
    </location>
</feature>
<dbReference type="Gene3D" id="3.10.580.10">
    <property type="entry name" value="CBS-domain"/>
    <property type="match status" value="1"/>
</dbReference>
<dbReference type="InterPro" id="IPR002550">
    <property type="entry name" value="CNNM"/>
</dbReference>
<dbReference type="GO" id="GO:0010960">
    <property type="term" value="P:magnesium ion homeostasis"/>
    <property type="evidence" value="ECO:0007669"/>
    <property type="project" value="InterPro"/>
</dbReference>
<dbReference type="PROSITE" id="PS51371">
    <property type="entry name" value="CBS"/>
    <property type="match status" value="1"/>
</dbReference>
<dbReference type="InterPro" id="IPR000644">
    <property type="entry name" value="CBS_dom"/>
</dbReference>
<comment type="subcellular location">
    <subcellularLocation>
        <location evidence="1">Membrane</location>
        <topology evidence="1">Multi-pass membrane protein</topology>
    </subcellularLocation>
</comment>
<dbReference type="Pfam" id="PF01595">
    <property type="entry name" value="CNNM"/>
    <property type="match status" value="1"/>
</dbReference>
<dbReference type="GO" id="GO:0030026">
    <property type="term" value="P:intracellular manganese ion homeostasis"/>
    <property type="evidence" value="ECO:0007669"/>
    <property type="project" value="TreeGrafter"/>
</dbReference>
<evidence type="ECO:0000256" key="5">
    <source>
        <dbReference type="ARBA" id="ARBA00023136"/>
    </source>
</evidence>
<protein>
    <submittedName>
        <fullName evidence="12">DUF21-domain-containing protein</fullName>
    </submittedName>
</protein>
<dbReference type="InterPro" id="IPR046342">
    <property type="entry name" value="CBS_dom_sf"/>
</dbReference>
<feature type="transmembrane region" description="Helical" evidence="8">
    <location>
        <begin position="153"/>
        <end position="172"/>
    </location>
</feature>
<sequence>MKFSFALSRYSPVFTLLALLTFLSIPGSTYAISIGPFLHATRHKHRHPHSDVPPIPPHEIGTTPEFWGKIGISLGLVLLGGMFSGLTLGLMGLDELHLRVLASSSESMIERRNAEKVLGLLKKGRHWVLVVLLLANVIVNESLPVFLDTAIGGGMAAIVISTVTIVIFGEIIPQAVSVRYGLSIGAKCAPLVLSLMWILAPVAYPIAKLLDWVLGVHGTQTYKKRELKSFLGFHVTGEEPLREEEVKILGGVLELGTKRVEGIMTKIEDVFTLSADAILDQEMLDMISKMGYSRIPVHLPGNPSAFIGLLLVKQILRFDRSELENVPVSSLPLSVLPETYSNISCWQALDYFQTGRAHLLLISRTPGLAGGAIGIITLEDIIEEIISEEIVDETDIYEDNVSRKTARRAPCASVLSGTIIERSQYSPTYSGPPSLSRASTMVASPTLLTPNRTNIDKLNDETLLGLGFGRRQESELKNGSLNRKRRGGMDMSEIIDLLGSRREEDLDSGHSSNLEQDATDFIQSHLQADPSIGRGCNERTRLLNERQDESNAKGYLTMRRNS</sequence>
<dbReference type="PANTHER" id="PTHR12064">
    <property type="entry name" value="METAL TRANSPORTER CNNM"/>
    <property type="match status" value="1"/>
</dbReference>
<organism evidence="12 13">
    <name type="scientific">Dendrothele bispora (strain CBS 962.96)</name>
    <dbReference type="NCBI Taxonomy" id="1314807"/>
    <lineage>
        <taxon>Eukaryota</taxon>
        <taxon>Fungi</taxon>
        <taxon>Dikarya</taxon>
        <taxon>Basidiomycota</taxon>
        <taxon>Agaricomycotina</taxon>
        <taxon>Agaricomycetes</taxon>
        <taxon>Agaricomycetidae</taxon>
        <taxon>Agaricales</taxon>
        <taxon>Agaricales incertae sedis</taxon>
        <taxon>Dendrothele</taxon>
    </lineage>
</organism>
<keyword evidence="13" id="KW-1185">Reference proteome</keyword>
<feature type="chain" id="PRO_5020711839" evidence="9">
    <location>
        <begin position="32"/>
        <end position="562"/>
    </location>
</feature>
<evidence type="ECO:0000256" key="9">
    <source>
        <dbReference type="SAM" id="SignalP"/>
    </source>
</evidence>
<evidence type="ECO:0000256" key="1">
    <source>
        <dbReference type="ARBA" id="ARBA00004141"/>
    </source>
</evidence>
<proteinExistence type="predicted"/>
<evidence type="ECO:0000256" key="6">
    <source>
        <dbReference type="PROSITE-ProRule" id="PRU00703"/>
    </source>
</evidence>
<evidence type="ECO:0000256" key="3">
    <source>
        <dbReference type="ARBA" id="ARBA00022737"/>
    </source>
</evidence>
<evidence type="ECO:0000256" key="8">
    <source>
        <dbReference type="SAM" id="Phobius"/>
    </source>
</evidence>
<evidence type="ECO:0000313" key="13">
    <source>
        <dbReference type="Proteomes" id="UP000297245"/>
    </source>
</evidence>
<dbReference type="EMBL" id="ML179059">
    <property type="protein sequence ID" value="THV04192.1"/>
    <property type="molecule type" value="Genomic_DNA"/>
</dbReference>
<evidence type="ECO:0000313" key="12">
    <source>
        <dbReference type="EMBL" id="THV04192.1"/>
    </source>
</evidence>
<dbReference type="GO" id="GO:0016020">
    <property type="term" value="C:membrane"/>
    <property type="evidence" value="ECO:0007669"/>
    <property type="project" value="UniProtKB-SubCell"/>
</dbReference>
<dbReference type="AlphaFoldDB" id="A0A4S8MN28"/>
<evidence type="ECO:0000259" key="11">
    <source>
        <dbReference type="PROSITE" id="PS51846"/>
    </source>
</evidence>
<dbReference type="Proteomes" id="UP000297245">
    <property type="component" value="Unassembled WGS sequence"/>
</dbReference>
<reference evidence="12 13" key="1">
    <citation type="journal article" date="2019" name="Nat. Ecol. Evol.">
        <title>Megaphylogeny resolves global patterns of mushroom evolution.</title>
        <authorList>
            <person name="Varga T."/>
            <person name="Krizsan K."/>
            <person name="Foldi C."/>
            <person name="Dima B."/>
            <person name="Sanchez-Garcia M."/>
            <person name="Sanchez-Ramirez S."/>
            <person name="Szollosi G.J."/>
            <person name="Szarkandi J.G."/>
            <person name="Papp V."/>
            <person name="Albert L."/>
            <person name="Andreopoulos W."/>
            <person name="Angelini C."/>
            <person name="Antonin V."/>
            <person name="Barry K.W."/>
            <person name="Bougher N.L."/>
            <person name="Buchanan P."/>
            <person name="Buyck B."/>
            <person name="Bense V."/>
            <person name="Catcheside P."/>
            <person name="Chovatia M."/>
            <person name="Cooper J."/>
            <person name="Damon W."/>
            <person name="Desjardin D."/>
            <person name="Finy P."/>
            <person name="Geml J."/>
            <person name="Haridas S."/>
            <person name="Hughes K."/>
            <person name="Justo A."/>
            <person name="Karasinski D."/>
            <person name="Kautmanova I."/>
            <person name="Kiss B."/>
            <person name="Kocsube S."/>
            <person name="Kotiranta H."/>
            <person name="LaButti K.M."/>
            <person name="Lechner B.E."/>
            <person name="Liimatainen K."/>
            <person name="Lipzen A."/>
            <person name="Lukacs Z."/>
            <person name="Mihaltcheva S."/>
            <person name="Morgado L.N."/>
            <person name="Niskanen T."/>
            <person name="Noordeloos M.E."/>
            <person name="Ohm R.A."/>
            <person name="Ortiz-Santana B."/>
            <person name="Ovrebo C."/>
            <person name="Racz N."/>
            <person name="Riley R."/>
            <person name="Savchenko A."/>
            <person name="Shiryaev A."/>
            <person name="Soop K."/>
            <person name="Spirin V."/>
            <person name="Szebenyi C."/>
            <person name="Tomsovsky M."/>
            <person name="Tulloss R.E."/>
            <person name="Uehling J."/>
            <person name="Grigoriev I.V."/>
            <person name="Vagvolgyi C."/>
            <person name="Papp T."/>
            <person name="Martin F.M."/>
            <person name="Miettinen O."/>
            <person name="Hibbett D.S."/>
            <person name="Nagy L.G."/>
        </authorList>
    </citation>
    <scope>NUCLEOTIDE SEQUENCE [LARGE SCALE GENOMIC DNA]</scope>
    <source>
        <strain evidence="12 13">CBS 962.96</strain>
    </source>
</reference>
<evidence type="ECO:0000256" key="4">
    <source>
        <dbReference type="ARBA" id="ARBA00022989"/>
    </source>
</evidence>
<feature type="transmembrane region" description="Helical" evidence="8">
    <location>
        <begin position="184"/>
        <end position="204"/>
    </location>
</feature>